<dbReference type="EMBL" id="CP034593">
    <property type="protein sequence ID" value="AZQ78013.1"/>
    <property type="molecule type" value="Genomic_DNA"/>
</dbReference>
<dbReference type="Proteomes" id="UP000280344">
    <property type="component" value="Chromosome"/>
</dbReference>
<gene>
    <name evidence="3" type="ORF">EJ997_12380</name>
</gene>
<dbReference type="KEGG" id="flh:EJ997_12380"/>
<sequence>MSYSNTHQDPRDVPSFGQEDRPVTLAAPVSEFDSIHVATSPPIFGMTLILRIVIAGMAGWSAYAMVHNAYNRGGGSWESAFDQAIYFTTFSVVIVALAYGLSVLRVILPGSLRRKTEGNYGWFRGLAVLMSVMTGIIFAALLDGTYPDLRGLFAHLLVPILVAIDWVFLGRNQEKLHPATPFLWAALILPYLAVYWWDAEREGGGGPMYNFLKPASSDFLQTVLMLLAGFLIAGYVLWGIGRLKALMTGTSTTIPYSHVASYQVVPNSQAALNYHRYDPNADPRFGVHEQTAQGSPGQRHPGQEHTANDHPPQGTQHYPHDRS</sequence>
<feature type="transmembrane region" description="Helical" evidence="2">
    <location>
        <begin position="43"/>
        <end position="64"/>
    </location>
</feature>
<feature type="transmembrane region" description="Helical" evidence="2">
    <location>
        <begin position="219"/>
        <end position="238"/>
    </location>
</feature>
<name>A0A3S9Q048_9ACTO</name>
<reference evidence="3 4" key="1">
    <citation type="submission" date="2018-12" db="EMBL/GenBank/DDBJ databases">
        <title>Complete genome sequence of Flaviflexus sp. H23T48.</title>
        <authorList>
            <person name="Bae J.-W."/>
            <person name="Lee J.-Y."/>
        </authorList>
    </citation>
    <scope>NUCLEOTIDE SEQUENCE [LARGE SCALE GENOMIC DNA]</scope>
    <source>
        <strain evidence="3 4">H23T48</strain>
    </source>
</reference>
<feature type="region of interest" description="Disordered" evidence="1">
    <location>
        <begin position="283"/>
        <end position="323"/>
    </location>
</feature>
<keyword evidence="4" id="KW-1185">Reference proteome</keyword>
<dbReference type="OrthoDB" id="3261081at2"/>
<keyword evidence="2" id="KW-0812">Transmembrane</keyword>
<keyword evidence="2" id="KW-1133">Transmembrane helix</keyword>
<evidence type="ECO:0000256" key="2">
    <source>
        <dbReference type="SAM" id="Phobius"/>
    </source>
</evidence>
<feature type="transmembrane region" description="Helical" evidence="2">
    <location>
        <begin position="120"/>
        <end position="140"/>
    </location>
</feature>
<organism evidence="3 4">
    <name type="scientific">Flaviflexus ciconiae</name>
    <dbReference type="NCBI Taxonomy" id="2496867"/>
    <lineage>
        <taxon>Bacteria</taxon>
        <taxon>Bacillati</taxon>
        <taxon>Actinomycetota</taxon>
        <taxon>Actinomycetes</taxon>
        <taxon>Actinomycetales</taxon>
        <taxon>Actinomycetaceae</taxon>
        <taxon>Flaviflexus</taxon>
    </lineage>
</organism>
<evidence type="ECO:0000256" key="1">
    <source>
        <dbReference type="SAM" id="MobiDB-lite"/>
    </source>
</evidence>
<dbReference type="RefSeq" id="WP_126704815.1">
    <property type="nucleotide sequence ID" value="NZ_CP034593.1"/>
</dbReference>
<protein>
    <submittedName>
        <fullName evidence="3">Uncharacterized protein</fullName>
    </submittedName>
</protein>
<feature type="transmembrane region" description="Helical" evidence="2">
    <location>
        <begin position="181"/>
        <end position="199"/>
    </location>
</feature>
<proteinExistence type="predicted"/>
<keyword evidence="2" id="KW-0472">Membrane</keyword>
<feature type="transmembrane region" description="Helical" evidence="2">
    <location>
        <begin position="84"/>
        <end position="108"/>
    </location>
</feature>
<dbReference type="AlphaFoldDB" id="A0A3S9Q048"/>
<evidence type="ECO:0000313" key="4">
    <source>
        <dbReference type="Proteomes" id="UP000280344"/>
    </source>
</evidence>
<accession>A0A3S9Q048</accession>
<feature type="transmembrane region" description="Helical" evidence="2">
    <location>
        <begin position="152"/>
        <end position="169"/>
    </location>
</feature>
<evidence type="ECO:0000313" key="3">
    <source>
        <dbReference type="EMBL" id="AZQ78013.1"/>
    </source>
</evidence>